<dbReference type="GeneID" id="30197660"/>
<name>A0A1E3P7F8_WICAA</name>
<evidence type="ECO:0000256" key="1">
    <source>
        <dbReference type="SAM" id="Coils"/>
    </source>
</evidence>
<sequence>MVRISPSKNKNLSPNSVGKLQFASIDNSEVEHQLKRIIDSQASLRNIIIGVDTSVKQTQLDLENLVERSSNNNSHLKDLVQNVKSSVSTPDQNILSKEVIQEVMSEALVPLKHNTDSTDALKKDIIKKIDLLDSKVNGEETPASKSLKELKDHIQSLSSLVHHIKSQNSDYTSLITTLGEKLSNNENNFTESIKALTEESKREILNSISTIGDSIQGFAPKDFFDQSLKKSNEILKFLEGQNSTKSETLEAQFHGLQSSHKALTKDLKETLNNSQDKHTNHISELITLINSSEEESSRSKLSEESITDKILNSNAELSKELQQEFVKLHDLASNNHEIILESLKDDISKKLLALESKTETLEKGINDSEESKKHINKEIENRDLQIQLKDKEIAELKAQLDERTKKEEINESVIELSQTKAKLESKYDQLVQSYRERYSEFKELSGDYDALQLKLSNLSLEKMKNVLGAATLMKMSNENINSSDKVESPKKNVLGSRVLSTNSYLNTNQLQLTPKKKYEFETTSEEFEEKENI</sequence>
<dbReference type="AlphaFoldDB" id="A0A1E3P7F8"/>
<dbReference type="OrthoDB" id="4069891at2759"/>
<protein>
    <submittedName>
        <fullName evidence="2">Uncharacterized protein</fullName>
    </submittedName>
</protein>
<dbReference type="EMBL" id="KV454209">
    <property type="protein sequence ID" value="ODQ61298.1"/>
    <property type="molecule type" value="Genomic_DNA"/>
</dbReference>
<keyword evidence="3" id="KW-1185">Reference proteome</keyword>
<reference evidence="2 3" key="1">
    <citation type="journal article" date="2016" name="Proc. Natl. Acad. Sci. U.S.A.">
        <title>Comparative genomics of biotechnologically important yeasts.</title>
        <authorList>
            <person name="Riley R."/>
            <person name="Haridas S."/>
            <person name="Wolfe K.H."/>
            <person name="Lopes M.R."/>
            <person name="Hittinger C.T."/>
            <person name="Goeker M."/>
            <person name="Salamov A.A."/>
            <person name="Wisecaver J.H."/>
            <person name="Long T.M."/>
            <person name="Calvey C.H."/>
            <person name="Aerts A.L."/>
            <person name="Barry K.W."/>
            <person name="Choi C."/>
            <person name="Clum A."/>
            <person name="Coughlan A.Y."/>
            <person name="Deshpande S."/>
            <person name="Douglass A.P."/>
            <person name="Hanson S.J."/>
            <person name="Klenk H.-P."/>
            <person name="LaButti K.M."/>
            <person name="Lapidus A."/>
            <person name="Lindquist E.A."/>
            <person name="Lipzen A.M."/>
            <person name="Meier-Kolthoff J.P."/>
            <person name="Ohm R.A."/>
            <person name="Otillar R.P."/>
            <person name="Pangilinan J.L."/>
            <person name="Peng Y."/>
            <person name="Rokas A."/>
            <person name="Rosa C.A."/>
            <person name="Scheuner C."/>
            <person name="Sibirny A.A."/>
            <person name="Slot J.C."/>
            <person name="Stielow J.B."/>
            <person name="Sun H."/>
            <person name="Kurtzman C.P."/>
            <person name="Blackwell M."/>
            <person name="Grigoriev I.V."/>
            <person name="Jeffries T.W."/>
        </authorList>
    </citation>
    <scope>NUCLEOTIDE SEQUENCE [LARGE SCALE GENOMIC DNA]</scope>
    <source>
        <strain evidence="3">ATCC 58044 / CBS 1984 / NCYC 433 / NRRL Y-366-8</strain>
    </source>
</reference>
<organism evidence="2 3">
    <name type="scientific">Wickerhamomyces anomalus (strain ATCC 58044 / CBS 1984 / NCYC 433 / NRRL Y-366-8)</name>
    <name type="common">Yeast</name>
    <name type="synonym">Hansenula anomala</name>
    <dbReference type="NCBI Taxonomy" id="683960"/>
    <lineage>
        <taxon>Eukaryota</taxon>
        <taxon>Fungi</taxon>
        <taxon>Dikarya</taxon>
        <taxon>Ascomycota</taxon>
        <taxon>Saccharomycotina</taxon>
        <taxon>Saccharomycetes</taxon>
        <taxon>Phaffomycetales</taxon>
        <taxon>Wickerhamomycetaceae</taxon>
        <taxon>Wickerhamomyces</taxon>
    </lineage>
</organism>
<feature type="coiled-coil region" evidence="1">
    <location>
        <begin position="386"/>
        <end position="461"/>
    </location>
</feature>
<evidence type="ECO:0000313" key="2">
    <source>
        <dbReference type="EMBL" id="ODQ61298.1"/>
    </source>
</evidence>
<dbReference type="Proteomes" id="UP000094112">
    <property type="component" value="Unassembled WGS sequence"/>
</dbReference>
<keyword evidence="1" id="KW-0175">Coiled coil</keyword>
<proteinExistence type="predicted"/>
<evidence type="ECO:0000313" key="3">
    <source>
        <dbReference type="Proteomes" id="UP000094112"/>
    </source>
</evidence>
<dbReference type="STRING" id="683960.A0A1E3P7F8"/>
<dbReference type="RefSeq" id="XP_019040505.1">
    <property type="nucleotide sequence ID" value="XM_019180414.1"/>
</dbReference>
<accession>A0A1E3P7F8</accession>
<gene>
    <name evidence="2" type="ORF">WICANDRAFT_104389</name>
</gene>